<evidence type="ECO:0000256" key="3">
    <source>
        <dbReference type="ARBA" id="ARBA00011738"/>
    </source>
</evidence>
<keyword evidence="4 11" id="KW-0963">Cytoplasm</keyword>
<keyword evidence="8 11" id="KW-0648">Protein biosynthesis</keyword>
<dbReference type="Proteomes" id="UP000292445">
    <property type="component" value="Unassembled WGS sequence"/>
</dbReference>
<dbReference type="OrthoDB" id="9800814at2"/>
<dbReference type="CDD" id="cd00773">
    <property type="entry name" value="HisRS-like_core"/>
    <property type="match status" value="1"/>
</dbReference>
<dbReference type="CDD" id="cd00859">
    <property type="entry name" value="HisRS_anticodon"/>
    <property type="match status" value="1"/>
</dbReference>
<gene>
    <name evidence="11" type="primary">hisS</name>
    <name evidence="14" type="ORF">EV675_3661</name>
</gene>
<feature type="binding site" evidence="12">
    <location>
        <position position="134"/>
    </location>
    <ligand>
        <name>L-histidine</name>
        <dbReference type="ChEBI" id="CHEBI:57595"/>
    </ligand>
</feature>
<evidence type="ECO:0000256" key="1">
    <source>
        <dbReference type="ARBA" id="ARBA00004496"/>
    </source>
</evidence>
<feature type="binding site" evidence="12">
    <location>
        <position position="116"/>
    </location>
    <ligand>
        <name>L-histidine</name>
        <dbReference type="ChEBI" id="CHEBI:57595"/>
    </ligand>
</feature>
<dbReference type="InterPro" id="IPR006195">
    <property type="entry name" value="aa-tRNA-synth_II"/>
</dbReference>
<evidence type="ECO:0000256" key="2">
    <source>
        <dbReference type="ARBA" id="ARBA00008226"/>
    </source>
</evidence>
<proteinExistence type="inferred from homology"/>
<evidence type="ECO:0000256" key="9">
    <source>
        <dbReference type="ARBA" id="ARBA00023146"/>
    </source>
</evidence>
<feature type="binding site" evidence="12">
    <location>
        <begin position="265"/>
        <end position="266"/>
    </location>
    <ligand>
        <name>L-histidine</name>
        <dbReference type="ChEBI" id="CHEBI:57595"/>
    </ligand>
</feature>
<dbReference type="GO" id="GO:0004821">
    <property type="term" value="F:histidine-tRNA ligase activity"/>
    <property type="evidence" value="ECO:0007669"/>
    <property type="project" value="UniProtKB-UniRule"/>
</dbReference>
<dbReference type="EMBL" id="SGXC01000002">
    <property type="protein sequence ID" value="RZS81046.1"/>
    <property type="molecule type" value="Genomic_DNA"/>
</dbReference>
<dbReference type="RefSeq" id="WP_130358634.1">
    <property type="nucleotide sequence ID" value="NZ_SGXC01000002.1"/>
</dbReference>
<feature type="binding site" evidence="12">
    <location>
        <begin position="86"/>
        <end position="88"/>
    </location>
    <ligand>
        <name>L-histidine</name>
        <dbReference type="ChEBI" id="CHEBI:57595"/>
    </ligand>
</feature>
<dbReference type="Gene3D" id="3.30.930.10">
    <property type="entry name" value="Bira Bifunctional Protein, Domain 2"/>
    <property type="match status" value="1"/>
</dbReference>
<dbReference type="InterPro" id="IPR004154">
    <property type="entry name" value="Anticodon-bd"/>
</dbReference>
<evidence type="ECO:0000256" key="8">
    <source>
        <dbReference type="ARBA" id="ARBA00022917"/>
    </source>
</evidence>
<evidence type="ECO:0000256" key="12">
    <source>
        <dbReference type="PIRSR" id="PIRSR001549-1"/>
    </source>
</evidence>
<dbReference type="InterPro" id="IPR015807">
    <property type="entry name" value="His-tRNA-ligase"/>
</dbReference>
<feature type="binding site" evidence="12">
    <location>
        <position position="261"/>
    </location>
    <ligand>
        <name>L-histidine</name>
        <dbReference type="ChEBI" id="CHEBI:57595"/>
    </ligand>
</feature>
<dbReference type="InterPro" id="IPR033656">
    <property type="entry name" value="HisRS_anticodon"/>
</dbReference>
<sequence>MNSFKKVTAIRGMNDILPADSGQWERLESLVREWLRSYGYRNLRTPVLEQTRLFTRGIGEVTDIVEKEMYSFTDSLNGESLTMRPEFTAGMVRATIEHNLTYDRPQRVFAIGPVFRHERPQRGRYRQFHQIDVEALGFAGPDVDVELILMLARLWKILGLADIRLEINSLGSAEERLAHRQALITYLEGFKDQLDEDGQRRLYTNPLRVLDTKNPALQEMADNAPRLLDYLGEASLAHFDGVRQRLEDAGIAYRVNPRLVRGLDYYNLTVFEWVTDRLGAQGTVCGGGRYDGLVSLLGGKPTPAVGFAIGVERLLDLWSQAQPAEPQPECDVYVLHQGEPAARAAMRLAEDLRDAGLDVVLHCGGGSFKSQMKRADGCGAEYAVILGEDELAEGAASVKALRAEGVAQRRVAMAELPAFLVEELVRTGGPE</sequence>
<protein>
    <recommendedName>
        <fullName evidence="11">Histidine--tRNA ligase</fullName>
        <ecNumber evidence="11">6.1.1.21</ecNumber>
    </recommendedName>
    <alternativeName>
        <fullName evidence="11">Histidyl-tRNA synthetase</fullName>
        <shortName evidence="11">HisRS</shortName>
    </alternativeName>
</protein>
<dbReference type="FunFam" id="3.30.930.10:FF:000005">
    <property type="entry name" value="Histidine--tRNA ligase"/>
    <property type="match status" value="1"/>
</dbReference>
<dbReference type="GO" id="GO:0005524">
    <property type="term" value="F:ATP binding"/>
    <property type="evidence" value="ECO:0007669"/>
    <property type="project" value="UniProtKB-UniRule"/>
</dbReference>
<dbReference type="InterPro" id="IPR004516">
    <property type="entry name" value="HisRS/HisZ"/>
</dbReference>
<feature type="domain" description="Aminoacyl-transfer RNA synthetases class-II family profile" evidence="13">
    <location>
        <begin position="1"/>
        <end position="326"/>
    </location>
</feature>
<dbReference type="AlphaFoldDB" id="A0A4Q7NDG0"/>
<evidence type="ECO:0000259" key="13">
    <source>
        <dbReference type="PROSITE" id="PS50862"/>
    </source>
</evidence>
<keyword evidence="6 11" id="KW-0547">Nucleotide-binding</keyword>
<evidence type="ECO:0000313" key="15">
    <source>
        <dbReference type="Proteomes" id="UP000292445"/>
    </source>
</evidence>
<feature type="binding site" evidence="12">
    <location>
        <position position="130"/>
    </location>
    <ligand>
        <name>L-histidine</name>
        <dbReference type="ChEBI" id="CHEBI:57595"/>
    </ligand>
</feature>
<dbReference type="Pfam" id="PF03129">
    <property type="entry name" value="HGTP_anticodon"/>
    <property type="match status" value="1"/>
</dbReference>
<dbReference type="PROSITE" id="PS50862">
    <property type="entry name" value="AA_TRNA_LIGASE_II"/>
    <property type="match status" value="1"/>
</dbReference>
<dbReference type="PANTHER" id="PTHR43707">
    <property type="entry name" value="HISTIDYL-TRNA SYNTHETASE"/>
    <property type="match status" value="1"/>
</dbReference>
<evidence type="ECO:0000256" key="10">
    <source>
        <dbReference type="ARBA" id="ARBA00047639"/>
    </source>
</evidence>
<dbReference type="PANTHER" id="PTHR43707:SF1">
    <property type="entry name" value="HISTIDINE--TRNA LIGASE, MITOCHONDRIAL-RELATED"/>
    <property type="match status" value="1"/>
</dbReference>
<evidence type="ECO:0000256" key="4">
    <source>
        <dbReference type="ARBA" id="ARBA00022490"/>
    </source>
</evidence>
<evidence type="ECO:0000256" key="5">
    <source>
        <dbReference type="ARBA" id="ARBA00022598"/>
    </source>
</evidence>
<comment type="subcellular location">
    <subcellularLocation>
        <location evidence="1 11">Cytoplasm</location>
    </subcellularLocation>
</comment>
<dbReference type="NCBIfam" id="TIGR00442">
    <property type="entry name" value="hisS"/>
    <property type="match status" value="1"/>
</dbReference>
<dbReference type="InterPro" id="IPR036621">
    <property type="entry name" value="Anticodon-bd_dom_sf"/>
</dbReference>
<comment type="caution">
    <text evidence="14">The sequence shown here is derived from an EMBL/GenBank/DDBJ whole genome shotgun (WGS) entry which is preliminary data.</text>
</comment>
<keyword evidence="9 11" id="KW-0030">Aminoacyl-tRNA synthetase</keyword>
<dbReference type="InterPro" id="IPR041715">
    <property type="entry name" value="HisRS-like_core"/>
</dbReference>
<accession>A0A4Q7NDG0</accession>
<comment type="subunit">
    <text evidence="3 11">Homodimer.</text>
</comment>
<comment type="similarity">
    <text evidence="2 11">Belongs to the class-II aminoacyl-tRNA synthetase family.</text>
</comment>
<reference evidence="14 15" key="1">
    <citation type="submission" date="2019-02" db="EMBL/GenBank/DDBJ databases">
        <title>Genomic Encyclopedia of Type Strains, Phase IV (KMG-IV): sequencing the most valuable type-strain genomes for metagenomic binning, comparative biology and taxonomic classification.</title>
        <authorList>
            <person name="Goeker M."/>
        </authorList>
    </citation>
    <scope>NUCLEOTIDE SEQUENCE [LARGE SCALE GENOMIC DNA]</scope>
    <source>
        <strain evidence="14 15">K24</strain>
    </source>
</reference>
<dbReference type="InterPro" id="IPR045864">
    <property type="entry name" value="aa-tRNA-synth_II/BPL/LPL"/>
</dbReference>
<evidence type="ECO:0000256" key="6">
    <source>
        <dbReference type="ARBA" id="ARBA00022741"/>
    </source>
</evidence>
<dbReference type="EC" id="6.1.1.21" evidence="11"/>
<dbReference type="GO" id="GO:0006427">
    <property type="term" value="P:histidyl-tRNA aminoacylation"/>
    <property type="evidence" value="ECO:0007669"/>
    <property type="project" value="UniProtKB-UniRule"/>
</dbReference>
<dbReference type="Gene3D" id="3.40.50.800">
    <property type="entry name" value="Anticodon-binding domain"/>
    <property type="match status" value="1"/>
</dbReference>
<dbReference type="SUPFAM" id="SSF52954">
    <property type="entry name" value="Class II aaRS ABD-related"/>
    <property type="match status" value="1"/>
</dbReference>
<evidence type="ECO:0000256" key="11">
    <source>
        <dbReference type="HAMAP-Rule" id="MF_00127"/>
    </source>
</evidence>
<organism evidence="14 15">
    <name type="scientific">Pigmentiphaga kullae</name>
    <dbReference type="NCBI Taxonomy" id="151784"/>
    <lineage>
        <taxon>Bacteria</taxon>
        <taxon>Pseudomonadati</taxon>
        <taxon>Pseudomonadota</taxon>
        <taxon>Betaproteobacteria</taxon>
        <taxon>Burkholderiales</taxon>
        <taxon>Alcaligenaceae</taxon>
        <taxon>Pigmentiphaga</taxon>
    </lineage>
</organism>
<dbReference type="HAMAP" id="MF_00127">
    <property type="entry name" value="His_tRNA_synth"/>
    <property type="match status" value="1"/>
</dbReference>
<dbReference type="Pfam" id="PF13393">
    <property type="entry name" value="tRNA-synt_His"/>
    <property type="match status" value="1"/>
</dbReference>
<dbReference type="GO" id="GO:0005737">
    <property type="term" value="C:cytoplasm"/>
    <property type="evidence" value="ECO:0007669"/>
    <property type="project" value="UniProtKB-SubCell"/>
</dbReference>
<name>A0A4Q7NDG0_9BURK</name>
<dbReference type="SUPFAM" id="SSF55681">
    <property type="entry name" value="Class II aaRS and biotin synthetases"/>
    <property type="match status" value="1"/>
</dbReference>
<evidence type="ECO:0000313" key="14">
    <source>
        <dbReference type="EMBL" id="RZS81046.1"/>
    </source>
</evidence>
<keyword evidence="7 11" id="KW-0067">ATP-binding</keyword>
<keyword evidence="5 11" id="KW-0436">Ligase</keyword>
<dbReference type="PIRSF" id="PIRSF001549">
    <property type="entry name" value="His-tRNA_synth"/>
    <property type="match status" value="1"/>
</dbReference>
<comment type="catalytic activity">
    <reaction evidence="10 11">
        <text>tRNA(His) + L-histidine + ATP = L-histidyl-tRNA(His) + AMP + diphosphate + H(+)</text>
        <dbReference type="Rhea" id="RHEA:17313"/>
        <dbReference type="Rhea" id="RHEA-COMP:9665"/>
        <dbReference type="Rhea" id="RHEA-COMP:9689"/>
        <dbReference type="ChEBI" id="CHEBI:15378"/>
        <dbReference type="ChEBI" id="CHEBI:30616"/>
        <dbReference type="ChEBI" id="CHEBI:33019"/>
        <dbReference type="ChEBI" id="CHEBI:57595"/>
        <dbReference type="ChEBI" id="CHEBI:78442"/>
        <dbReference type="ChEBI" id="CHEBI:78527"/>
        <dbReference type="ChEBI" id="CHEBI:456215"/>
        <dbReference type="EC" id="6.1.1.21"/>
    </reaction>
</comment>
<evidence type="ECO:0000256" key="7">
    <source>
        <dbReference type="ARBA" id="ARBA00022840"/>
    </source>
</evidence>
<keyword evidence="15" id="KW-1185">Reference proteome</keyword>